<dbReference type="KEGG" id="gfe:Gferi_12695"/>
<evidence type="ECO:0000313" key="2">
    <source>
        <dbReference type="EMBL" id="AOT73100.1"/>
    </source>
</evidence>
<evidence type="ECO:0000313" key="3">
    <source>
        <dbReference type="Proteomes" id="UP000095743"/>
    </source>
</evidence>
<gene>
    <name evidence="2" type="ORF">Gferi_12695</name>
</gene>
<dbReference type="Pfam" id="PF12645">
    <property type="entry name" value="HTH_16"/>
    <property type="match status" value="1"/>
</dbReference>
<keyword evidence="3" id="KW-1185">Reference proteome</keyword>
<name>A0A1D8GQA0_9FIRM</name>
<organism evidence="2 3">
    <name type="scientific">Geosporobacter ferrireducens</name>
    <dbReference type="NCBI Taxonomy" id="1424294"/>
    <lineage>
        <taxon>Bacteria</taxon>
        <taxon>Bacillati</taxon>
        <taxon>Bacillota</taxon>
        <taxon>Clostridia</taxon>
        <taxon>Peptostreptococcales</taxon>
        <taxon>Thermotaleaceae</taxon>
        <taxon>Geosporobacter</taxon>
    </lineage>
</organism>
<sequence length="69" mass="7995">MRDLFDQAKGGNHEAIGAFLDIFKPILYKSSIVNGYFNEDHFQELSIKLIYCIKTFQFANVSDITAYFH</sequence>
<dbReference type="InterPro" id="IPR024760">
    <property type="entry name" value="HTH_dom_conjug_TS-like"/>
</dbReference>
<evidence type="ECO:0000259" key="1">
    <source>
        <dbReference type="Pfam" id="PF12645"/>
    </source>
</evidence>
<dbReference type="Proteomes" id="UP000095743">
    <property type="component" value="Chromosome"/>
</dbReference>
<protein>
    <recommendedName>
        <fullName evidence="1">Helix-turn-helix conjugative transposon-like domain-containing protein</fullName>
    </recommendedName>
</protein>
<dbReference type="OrthoDB" id="1856222at2"/>
<reference evidence="2 3" key="1">
    <citation type="submission" date="2016-09" db="EMBL/GenBank/DDBJ databases">
        <title>Genomic analysis reveals versatility of anaerobic energy metabolism of Geosporobacter ferrireducens IRF9 of phylum Firmicutes.</title>
        <authorList>
            <person name="Kim S.-J."/>
        </authorList>
    </citation>
    <scope>NUCLEOTIDE SEQUENCE [LARGE SCALE GENOMIC DNA]</scope>
    <source>
        <strain evidence="2 3">IRF9</strain>
    </source>
</reference>
<feature type="domain" description="Helix-turn-helix conjugative transposon-like" evidence="1">
    <location>
        <begin position="4"/>
        <end position="56"/>
    </location>
</feature>
<dbReference type="AlphaFoldDB" id="A0A1D8GQA0"/>
<dbReference type="EMBL" id="CP017269">
    <property type="protein sequence ID" value="AOT73100.1"/>
    <property type="molecule type" value="Genomic_DNA"/>
</dbReference>
<accession>A0A1D8GQA0</accession>
<proteinExistence type="predicted"/>